<gene>
    <name evidence="3" type="ORF">SAMN04488579_1344</name>
</gene>
<accession>A0A1H3JTP8</accession>
<dbReference type="RefSeq" id="WP_090247189.1">
    <property type="nucleotide sequence ID" value="NZ_FNOU01000034.1"/>
</dbReference>
<protein>
    <submittedName>
        <fullName evidence="3">AIPR protein</fullName>
    </submittedName>
</protein>
<organism evidence="3 4">
    <name type="scientific">Eubacterium barkeri</name>
    <name type="common">Clostridium barkeri</name>
    <dbReference type="NCBI Taxonomy" id="1528"/>
    <lineage>
        <taxon>Bacteria</taxon>
        <taxon>Bacillati</taxon>
        <taxon>Bacillota</taxon>
        <taxon>Clostridia</taxon>
        <taxon>Eubacteriales</taxon>
        <taxon>Eubacteriaceae</taxon>
        <taxon>Eubacterium</taxon>
    </lineage>
</organism>
<dbReference type="OrthoDB" id="9806213at2"/>
<evidence type="ECO:0000259" key="1">
    <source>
        <dbReference type="Pfam" id="PF10592"/>
    </source>
</evidence>
<proteinExistence type="predicted"/>
<feature type="domain" description="Abortive phage infection protein C-terminal" evidence="1">
    <location>
        <begin position="241"/>
        <end position="560"/>
    </location>
</feature>
<dbReference type="STRING" id="1528.SAMN04488579_1344"/>
<evidence type="ECO:0000259" key="2">
    <source>
        <dbReference type="Pfam" id="PF22879"/>
    </source>
</evidence>
<keyword evidence="4" id="KW-1185">Reference proteome</keyword>
<name>A0A1H3JTP8_EUBBA</name>
<evidence type="ECO:0000313" key="4">
    <source>
        <dbReference type="Proteomes" id="UP000199652"/>
    </source>
</evidence>
<dbReference type="Proteomes" id="UP000199652">
    <property type="component" value="Unassembled WGS sequence"/>
</dbReference>
<dbReference type="Pfam" id="PF22879">
    <property type="entry name" value="AIPR_N"/>
    <property type="match status" value="1"/>
</dbReference>
<dbReference type="Pfam" id="PF10592">
    <property type="entry name" value="AIPR"/>
    <property type="match status" value="1"/>
</dbReference>
<evidence type="ECO:0000313" key="3">
    <source>
        <dbReference type="EMBL" id="SDY43292.1"/>
    </source>
</evidence>
<sequence length="691" mass="80381">MDINEYKEIILADVQAKAASEMCDSASAFLEIATDTMIESDEFESLSLSYFEGFYGKYKMQIDGFYYDEFDQSIIILISDFTNELQESSLTNTMIKNHLNRMRYYVEACIKGYIEKNCEESQEAYEFALLLSKVIYDIRKIRFYILTDRVISKQIKRNQKYDDIQGVPIDLSIWDMNRLYNVALSRMQRESIRICFTEYGTKGIPAIKAVSSDVESYESYLAVIQGETLARMYIDHGSRLLEGNVRSFLSVRGKVNKGIRNTIMQQPDLFFAYNNGIAATAAELKLEGNLITEIQDLQIINGGQTTASIANAVLQDKSDVSHIFVPVKLSVVSGEKVEELIPEIARCANTQNKVSEADFFSNHPFHIRMEELSRKTFAPPVGGNQHQTRWYYERARGQHTQEQMKMKQSERKQFLTLNPKDQIIKKVDLAKYIMTKEQCPHIVSTGAQKNMRAFAEIIDKQWKKSDTGFNQVYYRNLCAVAIMFRETERLVSNQQWYKAVKSYRANIVTYSLAVLFHIIEVNYPQKEIDYKRIWDRQSMTYEQTEQLAITTKEVYQFITKDDRKTENVTEWCKKAECWAWAEDEHWTVIDDFSKMLISKNKSISEQETAKKDQKENNEINAQIQVIQWGQSYWQQVWDWLGQQSVPISDMEKSILKLACQMTETGRPPTHRQAKVLLALYNRLIDEGMPKR</sequence>
<dbReference type="InterPro" id="IPR055101">
    <property type="entry name" value="AIPR_N"/>
</dbReference>
<feature type="domain" description="Abortive infection phage resistance protein N-terminal" evidence="2">
    <location>
        <begin position="29"/>
        <end position="181"/>
    </location>
</feature>
<dbReference type="InterPro" id="IPR018891">
    <property type="entry name" value="AIPR_C"/>
</dbReference>
<reference evidence="4" key="1">
    <citation type="submission" date="2016-10" db="EMBL/GenBank/DDBJ databases">
        <authorList>
            <person name="Varghese N."/>
            <person name="Submissions S."/>
        </authorList>
    </citation>
    <scope>NUCLEOTIDE SEQUENCE [LARGE SCALE GENOMIC DNA]</scope>
    <source>
        <strain evidence="4">VPI 5359</strain>
    </source>
</reference>
<dbReference type="EMBL" id="FNOU01000034">
    <property type="protein sequence ID" value="SDY43292.1"/>
    <property type="molecule type" value="Genomic_DNA"/>
</dbReference>
<dbReference type="AlphaFoldDB" id="A0A1H3JTP8"/>